<dbReference type="PANTHER" id="PTHR44379">
    <property type="entry name" value="OXIDOREDUCTASE WITH IRON-SULFUR SUBUNIT"/>
    <property type="match status" value="1"/>
</dbReference>
<dbReference type="FunFam" id="3.10.20.30:FF:000020">
    <property type="entry name" value="Xanthine dehydrogenase iron-sulfur subunit"/>
    <property type="match status" value="1"/>
</dbReference>
<dbReference type="AlphaFoldDB" id="A0ABD5NBX7"/>
<dbReference type="Pfam" id="PF01799">
    <property type="entry name" value="Fer2_2"/>
    <property type="match status" value="1"/>
</dbReference>
<dbReference type="GeneID" id="69117294"/>
<dbReference type="InterPro" id="IPR002888">
    <property type="entry name" value="2Fe-2S-bd"/>
</dbReference>
<feature type="domain" description="2Fe-2S ferredoxin-type" evidence="6">
    <location>
        <begin position="15"/>
        <end position="91"/>
    </location>
</feature>
<reference evidence="7 8" key="1">
    <citation type="journal article" date="2019" name="Int. J. Syst. Evol. Microbiol.">
        <title>The Global Catalogue of Microorganisms (GCM) 10K type strain sequencing project: providing services to taxonomists for standard genome sequencing and annotation.</title>
        <authorList>
            <consortium name="The Broad Institute Genomics Platform"/>
            <consortium name="The Broad Institute Genome Sequencing Center for Infectious Disease"/>
            <person name="Wu L."/>
            <person name="Ma J."/>
        </authorList>
    </citation>
    <scope>NUCLEOTIDE SEQUENCE [LARGE SCALE GENOMIC DNA]</scope>
    <source>
        <strain evidence="7 8">CGMCC 1.12562</strain>
    </source>
</reference>
<keyword evidence="1" id="KW-0001">2Fe-2S</keyword>
<dbReference type="CDD" id="cd00207">
    <property type="entry name" value="fer2"/>
    <property type="match status" value="1"/>
</dbReference>
<keyword evidence="5" id="KW-0411">Iron-sulfur</keyword>
<evidence type="ECO:0000256" key="1">
    <source>
        <dbReference type="ARBA" id="ARBA00022714"/>
    </source>
</evidence>
<dbReference type="EMBL" id="JBHRWN010000002">
    <property type="protein sequence ID" value="MFC3476790.1"/>
    <property type="molecule type" value="Genomic_DNA"/>
</dbReference>
<dbReference type="PROSITE" id="PS00197">
    <property type="entry name" value="2FE2S_FER_1"/>
    <property type="match status" value="1"/>
</dbReference>
<organism evidence="7 8">
    <name type="scientific">Halobacterium litoreum</name>
    <dbReference type="NCBI Taxonomy" id="2039234"/>
    <lineage>
        <taxon>Archaea</taxon>
        <taxon>Methanobacteriati</taxon>
        <taxon>Methanobacteriota</taxon>
        <taxon>Stenosarchaea group</taxon>
        <taxon>Halobacteria</taxon>
        <taxon>Halobacteriales</taxon>
        <taxon>Halobacteriaceae</taxon>
        <taxon>Halobacterium</taxon>
    </lineage>
</organism>
<evidence type="ECO:0000313" key="7">
    <source>
        <dbReference type="EMBL" id="MFC3476790.1"/>
    </source>
</evidence>
<evidence type="ECO:0000256" key="4">
    <source>
        <dbReference type="ARBA" id="ARBA00023004"/>
    </source>
</evidence>
<dbReference type="Pfam" id="PF00111">
    <property type="entry name" value="Fer2"/>
    <property type="match status" value="1"/>
</dbReference>
<comment type="caution">
    <text evidence="7">The sequence shown here is derived from an EMBL/GenBank/DDBJ whole genome shotgun (WGS) entry which is preliminary data.</text>
</comment>
<dbReference type="SUPFAM" id="SSF47741">
    <property type="entry name" value="CO dehydrogenase ISP C-domain like"/>
    <property type="match status" value="1"/>
</dbReference>
<dbReference type="GO" id="GO:0051537">
    <property type="term" value="F:2 iron, 2 sulfur cluster binding"/>
    <property type="evidence" value="ECO:0007669"/>
    <property type="project" value="UniProtKB-KW"/>
</dbReference>
<dbReference type="PROSITE" id="PS51085">
    <property type="entry name" value="2FE2S_FER_2"/>
    <property type="match status" value="1"/>
</dbReference>
<dbReference type="Proteomes" id="UP001595660">
    <property type="component" value="Unassembled WGS sequence"/>
</dbReference>
<evidence type="ECO:0000313" key="8">
    <source>
        <dbReference type="Proteomes" id="UP001595660"/>
    </source>
</evidence>
<dbReference type="PANTHER" id="PTHR44379:SF5">
    <property type="entry name" value="OXIDOREDUCTASE WITH IRON-SULFUR SUBUNIT"/>
    <property type="match status" value="1"/>
</dbReference>
<dbReference type="InterPro" id="IPR001041">
    <property type="entry name" value="2Fe-2S_ferredoxin-type"/>
</dbReference>
<protein>
    <submittedName>
        <fullName evidence="7">(2Fe-2S)-binding protein</fullName>
    </submittedName>
</protein>
<accession>A0ABD5NBX7</accession>
<dbReference type="InterPro" id="IPR036010">
    <property type="entry name" value="2Fe-2S_ferredoxin-like_sf"/>
</dbReference>
<dbReference type="FunFam" id="1.10.150.120:FF:000003">
    <property type="entry name" value="Carbon monoxide dehydrogenase, small subunit"/>
    <property type="match status" value="1"/>
</dbReference>
<evidence type="ECO:0000259" key="6">
    <source>
        <dbReference type="PROSITE" id="PS51085"/>
    </source>
</evidence>
<keyword evidence="8" id="KW-1185">Reference proteome</keyword>
<keyword evidence="3" id="KW-0560">Oxidoreductase</keyword>
<gene>
    <name evidence="7" type="ORF">ACFOKC_03530</name>
</gene>
<dbReference type="InterPro" id="IPR006058">
    <property type="entry name" value="2Fe2S_fd_BS"/>
</dbReference>
<dbReference type="InterPro" id="IPR012675">
    <property type="entry name" value="Beta-grasp_dom_sf"/>
</dbReference>
<dbReference type="Gene3D" id="3.10.20.30">
    <property type="match status" value="1"/>
</dbReference>
<dbReference type="GO" id="GO:0016491">
    <property type="term" value="F:oxidoreductase activity"/>
    <property type="evidence" value="ECO:0007669"/>
    <property type="project" value="UniProtKB-KW"/>
</dbReference>
<sequence>MSSESSSQSLDRPTEDVTLSVNGETVSATVEPRLKLSDFLRQECGQRGVRVGCEHGVCGACTVLVDGKATKSCLTYAVQVDDAEVTTVEGLSDGGDLHPIQEAFHQEHALQCGFCTSGFVMATKELLDREPDPDQEQIEEGLADNICRCTGYVNIYSAVDRAAEELAEVPSDDLTDRTAGGDD</sequence>
<dbReference type="InterPro" id="IPR051452">
    <property type="entry name" value="Diverse_Oxidoreductases"/>
</dbReference>
<dbReference type="InterPro" id="IPR036884">
    <property type="entry name" value="2Fe-2S-bd_dom_sf"/>
</dbReference>
<dbReference type="GO" id="GO:0046872">
    <property type="term" value="F:metal ion binding"/>
    <property type="evidence" value="ECO:0007669"/>
    <property type="project" value="UniProtKB-KW"/>
</dbReference>
<keyword evidence="2" id="KW-0479">Metal-binding</keyword>
<evidence type="ECO:0000256" key="3">
    <source>
        <dbReference type="ARBA" id="ARBA00023002"/>
    </source>
</evidence>
<evidence type="ECO:0000256" key="5">
    <source>
        <dbReference type="ARBA" id="ARBA00023014"/>
    </source>
</evidence>
<evidence type="ECO:0000256" key="2">
    <source>
        <dbReference type="ARBA" id="ARBA00022723"/>
    </source>
</evidence>
<dbReference type="RefSeq" id="WP_232572068.1">
    <property type="nucleotide sequence ID" value="NZ_CP089466.1"/>
</dbReference>
<dbReference type="Gene3D" id="1.10.150.120">
    <property type="entry name" value="[2Fe-2S]-binding domain"/>
    <property type="match status" value="1"/>
</dbReference>
<name>A0ABD5NBX7_9EURY</name>
<keyword evidence="4" id="KW-0408">Iron</keyword>
<proteinExistence type="predicted"/>
<dbReference type="SUPFAM" id="SSF54292">
    <property type="entry name" value="2Fe-2S ferredoxin-like"/>
    <property type="match status" value="1"/>
</dbReference>